<sequence>MAGLLQRLRHNLACHPTEVPVLREVIATAPAEIARYEAELDRLNVVFERMYTGRQDLQLLYDRSHSMLDAPVRRLPNEVLVHIFKLCEAPREEPALDALAPDNWEYQTDRELRRLAGGDLAAIAQVSTHWRNLVLSTPLLWTRITLDLRC</sequence>
<protein>
    <recommendedName>
        <fullName evidence="1">F-box domain-containing protein</fullName>
    </recommendedName>
</protein>
<dbReference type="Pfam" id="PF12937">
    <property type="entry name" value="F-box-like"/>
    <property type="match status" value="1"/>
</dbReference>
<dbReference type="InterPro" id="IPR036047">
    <property type="entry name" value="F-box-like_dom_sf"/>
</dbReference>
<evidence type="ECO:0000313" key="3">
    <source>
        <dbReference type="Proteomes" id="UP001218218"/>
    </source>
</evidence>
<proteinExistence type="predicted"/>
<evidence type="ECO:0000259" key="1">
    <source>
        <dbReference type="Pfam" id="PF12937"/>
    </source>
</evidence>
<dbReference type="AlphaFoldDB" id="A0AAD7AGX0"/>
<accession>A0AAD7AGX0</accession>
<keyword evidence="3" id="KW-1185">Reference proteome</keyword>
<dbReference type="Proteomes" id="UP001218218">
    <property type="component" value="Unassembled WGS sequence"/>
</dbReference>
<organism evidence="2 3">
    <name type="scientific">Mycena albidolilacea</name>
    <dbReference type="NCBI Taxonomy" id="1033008"/>
    <lineage>
        <taxon>Eukaryota</taxon>
        <taxon>Fungi</taxon>
        <taxon>Dikarya</taxon>
        <taxon>Basidiomycota</taxon>
        <taxon>Agaricomycotina</taxon>
        <taxon>Agaricomycetes</taxon>
        <taxon>Agaricomycetidae</taxon>
        <taxon>Agaricales</taxon>
        <taxon>Marasmiineae</taxon>
        <taxon>Mycenaceae</taxon>
        <taxon>Mycena</taxon>
    </lineage>
</organism>
<evidence type="ECO:0000313" key="2">
    <source>
        <dbReference type="EMBL" id="KAJ7358279.1"/>
    </source>
</evidence>
<dbReference type="Gene3D" id="1.20.1280.50">
    <property type="match status" value="1"/>
</dbReference>
<feature type="domain" description="F-box" evidence="1">
    <location>
        <begin position="73"/>
        <end position="146"/>
    </location>
</feature>
<comment type="caution">
    <text evidence="2">The sequence shown here is derived from an EMBL/GenBank/DDBJ whole genome shotgun (WGS) entry which is preliminary data.</text>
</comment>
<name>A0AAD7AGX0_9AGAR</name>
<reference evidence="2" key="1">
    <citation type="submission" date="2023-03" db="EMBL/GenBank/DDBJ databases">
        <title>Massive genome expansion in bonnet fungi (Mycena s.s.) driven by repeated elements and novel gene families across ecological guilds.</title>
        <authorList>
            <consortium name="Lawrence Berkeley National Laboratory"/>
            <person name="Harder C.B."/>
            <person name="Miyauchi S."/>
            <person name="Viragh M."/>
            <person name="Kuo A."/>
            <person name="Thoen E."/>
            <person name="Andreopoulos B."/>
            <person name="Lu D."/>
            <person name="Skrede I."/>
            <person name="Drula E."/>
            <person name="Henrissat B."/>
            <person name="Morin E."/>
            <person name="Kohler A."/>
            <person name="Barry K."/>
            <person name="LaButti K."/>
            <person name="Morin E."/>
            <person name="Salamov A."/>
            <person name="Lipzen A."/>
            <person name="Mereny Z."/>
            <person name="Hegedus B."/>
            <person name="Baldrian P."/>
            <person name="Stursova M."/>
            <person name="Weitz H."/>
            <person name="Taylor A."/>
            <person name="Grigoriev I.V."/>
            <person name="Nagy L.G."/>
            <person name="Martin F."/>
            <person name="Kauserud H."/>
        </authorList>
    </citation>
    <scope>NUCLEOTIDE SEQUENCE</scope>
    <source>
        <strain evidence="2">CBHHK002</strain>
    </source>
</reference>
<gene>
    <name evidence="2" type="ORF">DFH08DRAFT_848150</name>
</gene>
<dbReference type="EMBL" id="JARIHO010000007">
    <property type="protein sequence ID" value="KAJ7358279.1"/>
    <property type="molecule type" value="Genomic_DNA"/>
</dbReference>
<dbReference type="SUPFAM" id="SSF81383">
    <property type="entry name" value="F-box domain"/>
    <property type="match status" value="1"/>
</dbReference>
<feature type="non-terminal residue" evidence="2">
    <location>
        <position position="1"/>
    </location>
</feature>
<dbReference type="InterPro" id="IPR001810">
    <property type="entry name" value="F-box_dom"/>
</dbReference>